<evidence type="ECO:0000256" key="1">
    <source>
        <dbReference type="ARBA" id="ARBA00022737"/>
    </source>
</evidence>
<dbReference type="SUPFAM" id="SSF52540">
    <property type="entry name" value="P-loop containing nucleoside triphosphate hydrolases"/>
    <property type="match status" value="1"/>
</dbReference>
<dbReference type="GeneID" id="90002523"/>
<dbReference type="PANTHER" id="PTHR10039:SF5">
    <property type="entry name" value="NACHT DOMAIN-CONTAINING PROTEIN"/>
    <property type="match status" value="1"/>
</dbReference>
<dbReference type="PROSITE" id="PS50837">
    <property type="entry name" value="NACHT"/>
    <property type="match status" value="1"/>
</dbReference>
<gene>
    <name evidence="3" type="ORF">PMZ80_009074</name>
</gene>
<sequence>MSALQQTVYPTQASNAQYGRQYGEARISGRSRVHQGDVNIHNYNYSQAGFAGKQDFHLKALYYESMNDRRVEIHEAKDATCEWIWSTKFGQWLEAPEENLFWISGKPGSGKSTLMKYLAKPGRLEEKLPKGVKPWRVLSFFFDFQFGDKVANSVEGLLRSFLVEILKDRRDIAARMGLLTIDWAFEKDTVSWRQRFDQAITLIDRRFIVLIDGLDEFAGKKTSLLEVLTGFQEHSNLKLCLASRPEAMIRYVLESYPNLQMSVYNSPGIQQYLNLSIKRFRPLLDALQLQDIQGVIHERAQGVFLWVYLAIEDVLQACADGATATEVKERLNLLPTELQDLYKRILDRLPAQRRAEAAILFTLVDDARYPITVGLLHGAFQFLAQELLINPLPNELIGLDGFERRLHSTTGGLIEVSPGASDAEGSSLGTRTVRLIHQTVRAFAAESSWPGESLPSPFQLMFPNCLWGRLCCEALLAGDKKVEATPRRVLQSWFAVNKEQNMLQGSGEHVQYNAFDIILQRRLPGSGLLSWTRLLWHSIKFIVLHADEDMDVNPTVKPPELETAMRSRWVGVRLALWQHYSTAEIAPTQDIVDSDHFDLFIAAMHRGYRYLETNHLRLALLNDQQRGGLVATMMLMPHLSFTRVVDPYKNTRNKQDKSGALRHNVDMVLTLNHTVSSFDLAVFLHLGYKDVPGYLNLHLREGRSPRQERVRVPCWDPVRHLLAAELPLFIWACEASITSEADCTFEKQLRVLLDFGADIHSQSSQGYNIVHYLITEHMVNHTFLIETDTCLPDDDLANAIEKLYLVEKAGANFRSRFEGRTALEALQQGYDQVKQSPEDELLFELNEAAIARFAQLEFMLEHKEQTGHLPLPLMGTNYRRKKNLSTLNQNVTKRRCDLCTVIARRGSAGTRHSRIPRWKPRPGNS</sequence>
<dbReference type="Proteomes" id="UP001334248">
    <property type="component" value="Unassembled WGS sequence"/>
</dbReference>
<dbReference type="EMBL" id="JAVHJV010000012">
    <property type="protein sequence ID" value="KAK5938882.1"/>
    <property type="molecule type" value="Genomic_DNA"/>
</dbReference>
<feature type="domain" description="NACHT" evidence="2">
    <location>
        <begin position="99"/>
        <end position="249"/>
    </location>
</feature>
<keyword evidence="1" id="KW-0677">Repeat</keyword>
<organism evidence="3 4">
    <name type="scientific">Knufia obscura</name>
    <dbReference type="NCBI Taxonomy" id="1635080"/>
    <lineage>
        <taxon>Eukaryota</taxon>
        <taxon>Fungi</taxon>
        <taxon>Dikarya</taxon>
        <taxon>Ascomycota</taxon>
        <taxon>Pezizomycotina</taxon>
        <taxon>Eurotiomycetes</taxon>
        <taxon>Chaetothyriomycetidae</taxon>
        <taxon>Chaetothyriales</taxon>
        <taxon>Trichomeriaceae</taxon>
        <taxon>Knufia</taxon>
    </lineage>
</organism>
<dbReference type="RefSeq" id="XP_064726972.1">
    <property type="nucleotide sequence ID" value="XM_064877470.1"/>
</dbReference>
<dbReference type="Gene3D" id="3.40.50.300">
    <property type="entry name" value="P-loop containing nucleotide triphosphate hydrolases"/>
    <property type="match status" value="1"/>
</dbReference>
<dbReference type="InterPro" id="IPR056884">
    <property type="entry name" value="NPHP3-like_N"/>
</dbReference>
<name>A0ABR0RE18_9EURO</name>
<evidence type="ECO:0000313" key="4">
    <source>
        <dbReference type="Proteomes" id="UP001334248"/>
    </source>
</evidence>
<dbReference type="InterPro" id="IPR027417">
    <property type="entry name" value="P-loop_NTPase"/>
</dbReference>
<accession>A0ABR0RE18</accession>
<proteinExistence type="predicted"/>
<evidence type="ECO:0000313" key="3">
    <source>
        <dbReference type="EMBL" id="KAK5938882.1"/>
    </source>
</evidence>
<dbReference type="InterPro" id="IPR007111">
    <property type="entry name" value="NACHT_NTPase"/>
</dbReference>
<dbReference type="Pfam" id="PF24883">
    <property type="entry name" value="NPHP3_N"/>
    <property type="match status" value="1"/>
</dbReference>
<reference evidence="3 4" key="1">
    <citation type="journal article" date="2023" name="Res Sq">
        <title>Genomic and morphological characterization of Knufia obscura isolated from the Mars 2020 spacecraft assembly facility.</title>
        <authorList>
            <person name="Chander A.M."/>
            <person name="Teixeira M.M."/>
            <person name="Singh N.K."/>
            <person name="Williams M.P."/>
            <person name="Parker C.W."/>
            <person name="Leo P."/>
            <person name="Stajich J.E."/>
            <person name="Torok T."/>
            <person name="Tighe S."/>
            <person name="Mason C.E."/>
            <person name="Venkateswaran K."/>
        </authorList>
    </citation>
    <scope>NUCLEOTIDE SEQUENCE [LARGE SCALE GENOMIC DNA]</scope>
    <source>
        <strain evidence="3 4">CCFEE 5817</strain>
    </source>
</reference>
<evidence type="ECO:0000259" key="2">
    <source>
        <dbReference type="PROSITE" id="PS50837"/>
    </source>
</evidence>
<dbReference type="PANTHER" id="PTHR10039">
    <property type="entry name" value="AMELOGENIN"/>
    <property type="match status" value="1"/>
</dbReference>
<keyword evidence="4" id="KW-1185">Reference proteome</keyword>
<protein>
    <recommendedName>
        <fullName evidence="2">NACHT domain-containing protein</fullName>
    </recommendedName>
</protein>
<comment type="caution">
    <text evidence="3">The sequence shown here is derived from an EMBL/GenBank/DDBJ whole genome shotgun (WGS) entry which is preliminary data.</text>
</comment>